<dbReference type="GO" id="GO:0016034">
    <property type="term" value="F:maleylacetoacetate isomerase activity"/>
    <property type="evidence" value="ECO:0007669"/>
    <property type="project" value="TreeGrafter"/>
</dbReference>
<dbReference type="Gene3D" id="1.20.1050.10">
    <property type="match status" value="1"/>
</dbReference>
<dbReference type="SFLD" id="SFLDG00358">
    <property type="entry name" value="Main_(cytGST)"/>
    <property type="match status" value="1"/>
</dbReference>
<sequence length="208" mass="23735">MKLYVDSDYSSPWAMTVFIALREKQRDFTLKTIDLEAGEQHQTPYATQSLTARVPMLVDGDFALTESTAIIEYLEERYPQPALYPSTVHERARARQIMAWIRTDLQVLRQERSTRVVFYQETVAQPLSANAQAAADKLITVCQQLLGANQPHVFANWSLVDVELAVMLQRLCCNGDPLPEALAHYAQQQWQHPHVQAWLRLIDAAVKN</sequence>
<dbReference type="SUPFAM" id="SSF47616">
    <property type="entry name" value="GST C-terminal domain-like"/>
    <property type="match status" value="1"/>
</dbReference>
<dbReference type="Gene3D" id="3.40.30.10">
    <property type="entry name" value="Glutaredoxin"/>
    <property type="match status" value="1"/>
</dbReference>
<dbReference type="PANTHER" id="PTHR42673">
    <property type="entry name" value="MALEYLACETOACETATE ISOMERASE"/>
    <property type="match status" value="1"/>
</dbReference>
<dbReference type="AlphaFoldDB" id="A0A368L0R0"/>
<dbReference type="CDD" id="cd03195">
    <property type="entry name" value="GST_C_4"/>
    <property type="match status" value="1"/>
</dbReference>
<dbReference type="InterPro" id="IPR040079">
    <property type="entry name" value="Glutathione_S-Trfase"/>
</dbReference>
<dbReference type="CDD" id="cd00570">
    <property type="entry name" value="GST_N_family"/>
    <property type="match status" value="1"/>
</dbReference>
<proteinExistence type="predicted"/>
<evidence type="ECO:0000313" key="3">
    <source>
        <dbReference type="Proteomes" id="UP000252357"/>
    </source>
</evidence>
<evidence type="ECO:0000259" key="1">
    <source>
        <dbReference type="PROSITE" id="PS50404"/>
    </source>
</evidence>
<dbReference type="GO" id="GO:0004364">
    <property type="term" value="F:glutathione transferase activity"/>
    <property type="evidence" value="ECO:0007669"/>
    <property type="project" value="UniProtKB-EC"/>
</dbReference>
<dbReference type="InterPro" id="IPR004045">
    <property type="entry name" value="Glutathione_S-Trfase_N"/>
</dbReference>
<dbReference type="PANTHER" id="PTHR42673:SF21">
    <property type="entry name" value="GLUTATHIONE S-TRANSFERASE YFCF"/>
    <property type="match status" value="1"/>
</dbReference>
<dbReference type="Pfam" id="PF14834">
    <property type="entry name" value="GST_C_4"/>
    <property type="match status" value="1"/>
</dbReference>
<keyword evidence="2" id="KW-0808">Transferase</keyword>
<dbReference type="SFLD" id="SFLDS00019">
    <property type="entry name" value="Glutathione_Transferase_(cytos"/>
    <property type="match status" value="1"/>
</dbReference>
<dbReference type="GO" id="GO:0006749">
    <property type="term" value="P:glutathione metabolic process"/>
    <property type="evidence" value="ECO:0007669"/>
    <property type="project" value="TreeGrafter"/>
</dbReference>
<dbReference type="OrthoDB" id="8857552at2"/>
<organism evidence="2 3">
    <name type="scientific">Parvibium lacunae</name>
    <dbReference type="NCBI Taxonomy" id="1888893"/>
    <lineage>
        <taxon>Bacteria</taxon>
        <taxon>Pseudomonadati</taxon>
        <taxon>Pseudomonadota</taxon>
        <taxon>Betaproteobacteria</taxon>
        <taxon>Burkholderiales</taxon>
        <taxon>Alcaligenaceae</taxon>
        <taxon>Parvibium</taxon>
    </lineage>
</organism>
<dbReference type="NCBIfam" id="NF011693">
    <property type="entry name" value="PRK15113.1"/>
    <property type="match status" value="1"/>
</dbReference>
<dbReference type="RefSeq" id="WP_114403129.1">
    <property type="nucleotide sequence ID" value="NZ_QPGB01000004.1"/>
</dbReference>
<dbReference type="InterPro" id="IPR036249">
    <property type="entry name" value="Thioredoxin-like_sf"/>
</dbReference>
<dbReference type="EMBL" id="QPGB01000004">
    <property type="protein sequence ID" value="RCS56987.1"/>
    <property type="molecule type" value="Genomic_DNA"/>
</dbReference>
<dbReference type="InterPro" id="IPR036282">
    <property type="entry name" value="Glutathione-S-Trfase_C_sf"/>
</dbReference>
<reference evidence="2 3" key="1">
    <citation type="journal article" date="2018" name="Int. J. Syst. Evol. Microbiol.">
        <title>Parvibium lacunae gen. nov., sp. nov., a new member of the family Alcaligenaceae isolated from a freshwater pond.</title>
        <authorList>
            <person name="Chen W.M."/>
            <person name="Xie P.B."/>
            <person name="Hsu M.Y."/>
            <person name="Sheu S.Y."/>
        </authorList>
    </citation>
    <scope>NUCLEOTIDE SEQUENCE [LARGE SCALE GENOMIC DNA]</scope>
    <source>
        <strain evidence="2 3">KMB9</strain>
    </source>
</reference>
<gene>
    <name evidence="2" type="ORF">DU000_09265</name>
</gene>
<dbReference type="Pfam" id="PF13417">
    <property type="entry name" value="GST_N_3"/>
    <property type="match status" value="1"/>
</dbReference>
<dbReference type="EC" id="2.5.1.18" evidence="2"/>
<evidence type="ECO:0000313" key="2">
    <source>
        <dbReference type="EMBL" id="RCS56987.1"/>
    </source>
</evidence>
<name>A0A368L0R0_9BURK</name>
<accession>A0A368L0R0</accession>
<comment type="caution">
    <text evidence="2">The sequence shown here is derived from an EMBL/GenBank/DDBJ whole genome shotgun (WGS) entry which is preliminary data.</text>
</comment>
<dbReference type="InterPro" id="IPR034338">
    <property type="entry name" value="GST_4_C"/>
</dbReference>
<feature type="domain" description="GST N-terminal" evidence="1">
    <location>
        <begin position="1"/>
        <end position="82"/>
    </location>
</feature>
<dbReference type="SUPFAM" id="SSF52833">
    <property type="entry name" value="Thioredoxin-like"/>
    <property type="match status" value="1"/>
</dbReference>
<keyword evidence="3" id="KW-1185">Reference proteome</keyword>
<dbReference type="PROSITE" id="PS50404">
    <property type="entry name" value="GST_NTER"/>
    <property type="match status" value="1"/>
</dbReference>
<dbReference type="GO" id="GO:0006559">
    <property type="term" value="P:L-phenylalanine catabolic process"/>
    <property type="evidence" value="ECO:0007669"/>
    <property type="project" value="TreeGrafter"/>
</dbReference>
<dbReference type="Proteomes" id="UP000252357">
    <property type="component" value="Unassembled WGS sequence"/>
</dbReference>
<protein>
    <submittedName>
        <fullName evidence="2">Glutathione transferase</fullName>
        <ecNumber evidence="2">2.5.1.18</ecNumber>
    </submittedName>
</protein>